<feature type="domain" description="RNase III" evidence="8">
    <location>
        <begin position="183"/>
        <end position="335"/>
    </location>
</feature>
<dbReference type="InterPro" id="IPR014720">
    <property type="entry name" value="dsRBD_dom"/>
</dbReference>
<reference evidence="9" key="1">
    <citation type="submission" date="2014-03" db="EMBL/GenBank/DDBJ databases">
        <authorList>
            <person name="Casaregola S."/>
        </authorList>
    </citation>
    <scope>NUCLEOTIDE SEQUENCE [LARGE SCALE GENOMIC DNA]</scope>
    <source>
        <strain evidence="9">CLIB 918</strain>
    </source>
</reference>
<dbReference type="Pfam" id="PF00636">
    <property type="entry name" value="Ribonuclease_3"/>
    <property type="match status" value="1"/>
</dbReference>
<evidence type="ECO:0000259" key="8">
    <source>
        <dbReference type="PROSITE" id="PS50142"/>
    </source>
</evidence>
<name>A0A0J9XHP0_GEOCN</name>
<dbReference type="GO" id="GO:0006364">
    <property type="term" value="P:rRNA processing"/>
    <property type="evidence" value="ECO:0007669"/>
    <property type="project" value="TreeGrafter"/>
</dbReference>
<keyword evidence="10" id="KW-1185">Reference proteome</keyword>
<dbReference type="GO" id="GO:0003723">
    <property type="term" value="F:RNA binding"/>
    <property type="evidence" value="ECO:0007669"/>
    <property type="project" value="UniProtKB-UniRule"/>
</dbReference>
<evidence type="ECO:0000256" key="1">
    <source>
        <dbReference type="ARBA" id="ARBA00022722"/>
    </source>
</evidence>
<accession>A0A0J9XHP0</accession>
<dbReference type="PROSITE" id="PS00517">
    <property type="entry name" value="RNASE_3_1"/>
    <property type="match status" value="1"/>
</dbReference>
<evidence type="ECO:0000256" key="6">
    <source>
        <dbReference type="SAM" id="MobiDB-lite"/>
    </source>
</evidence>
<dbReference type="Gene3D" id="3.30.160.20">
    <property type="match status" value="2"/>
</dbReference>
<keyword evidence="1" id="KW-0540">Nuclease</keyword>
<keyword evidence="4 5" id="KW-0694">RNA-binding</keyword>
<gene>
    <name evidence="9" type="ORF">BN980_GECA17s02298g</name>
</gene>
<dbReference type="InterPro" id="IPR000999">
    <property type="entry name" value="RNase_III_dom"/>
</dbReference>
<comment type="caution">
    <text evidence="9">The sequence shown here is derived from an EMBL/GenBank/DDBJ whole genome shotgun (WGS) entry which is preliminary data.</text>
</comment>
<dbReference type="Gene3D" id="1.10.1520.10">
    <property type="entry name" value="Ribonuclease III domain"/>
    <property type="match status" value="1"/>
</dbReference>
<feature type="region of interest" description="Disordered" evidence="6">
    <location>
        <begin position="25"/>
        <end position="46"/>
    </location>
</feature>
<dbReference type="STRING" id="1173061.A0A0J9XHP0"/>
<keyword evidence="3" id="KW-0378">Hydrolase</keyword>
<dbReference type="Proteomes" id="UP000242525">
    <property type="component" value="Unassembled WGS sequence"/>
</dbReference>
<evidence type="ECO:0000256" key="2">
    <source>
        <dbReference type="ARBA" id="ARBA00022759"/>
    </source>
</evidence>
<evidence type="ECO:0000313" key="10">
    <source>
        <dbReference type="Proteomes" id="UP000242525"/>
    </source>
</evidence>
<dbReference type="PROSITE" id="PS50142">
    <property type="entry name" value="RNASE_3_2"/>
    <property type="match status" value="1"/>
</dbReference>
<dbReference type="SUPFAM" id="SSF54768">
    <property type="entry name" value="dsRNA-binding domain-like"/>
    <property type="match status" value="2"/>
</dbReference>
<dbReference type="GO" id="GO:0034475">
    <property type="term" value="P:U4 snRNA 3'-end processing"/>
    <property type="evidence" value="ECO:0007669"/>
    <property type="project" value="TreeGrafter"/>
</dbReference>
<protein>
    <submittedName>
        <fullName evidence="9">Similar to Saccharomyces cerevisiae YMR239C RNT1 RNAase III, involved in rDNA transcription and rRNA processing</fullName>
    </submittedName>
</protein>
<dbReference type="GO" id="GO:0005654">
    <property type="term" value="C:nucleoplasm"/>
    <property type="evidence" value="ECO:0007669"/>
    <property type="project" value="TreeGrafter"/>
</dbReference>
<dbReference type="InterPro" id="IPR036389">
    <property type="entry name" value="RNase_III_sf"/>
</dbReference>
<dbReference type="GO" id="GO:0004525">
    <property type="term" value="F:ribonuclease III activity"/>
    <property type="evidence" value="ECO:0007669"/>
    <property type="project" value="InterPro"/>
</dbReference>
<evidence type="ECO:0000259" key="7">
    <source>
        <dbReference type="PROSITE" id="PS50137"/>
    </source>
</evidence>
<dbReference type="PANTHER" id="PTHR11207">
    <property type="entry name" value="RIBONUCLEASE III"/>
    <property type="match status" value="1"/>
</dbReference>
<dbReference type="SUPFAM" id="SSF69065">
    <property type="entry name" value="RNase III domain-like"/>
    <property type="match status" value="1"/>
</dbReference>
<dbReference type="OrthoDB" id="2392202at2759"/>
<feature type="domain" description="DRBM" evidence="7">
    <location>
        <begin position="494"/>
        <end position="564"/>
    </location>
</feature>
<sequence length="581" mass="64281">MRVSIVLKQVQRSLKNKSQTDRIMSSSGKRKFSMMAGNNSQPQNKRPADFIDSIVTDFFNRAPAPKKEVKLADLVKVQEAVVTLGKSIRTILDLTPDQTYSDNKDIQKILDDPSIKVAQNLCSISNIGILGKVEHLINNHLADNQLLVNKDFKDPLPSLFFSSNDISKSDAANIKRAAIARSKGELNNKSGKAVNWPPPLPPIKNDKLLRQVFTSKSAASLHYYLTDVELMDIHNERLEFLGDSIIHTVSAVIIYNRFPYMHEGDLSNIRTTLITNLTLSEWAKIYNMDKTLRIHDPESNLKKLVVGGTGSAAKTPKYVADAFEAYVGGLWVDYGESSEAFDLIKGWIEDLASPILLSIERSQVGKVPLNYEAKVALYTKIGSNKLSPVYDTVQTGPGYTIVECRMGDEIIGVGKAGTAKEAGLRAAMAALSKKNVIEKYSLKRKADPVIISESVSKELASTLGDSEYKPSTTTDPKKLQQEFIEENESKFAAKPKAYLQNLLGPKLAPQLSYNIKEQTDDATNTKVFKCKLKLDGTKVAESQGSSKKSAEKRAAYFALTKNYAKIADWMNQKLTSPVSHL</sequence>
<dbReference type="Pfam" id="PF00035">
    <property type="entry name" value="dsrm"/>
    <property type="match status" value="2"/>
</dbReference>
<dbReference type="PROSITE" id="PS50137">
    <property type="entry name" value="DS_RBD"/>
    <property type="match status" value="1"/>
</dbReference>
<evidence type="ECO:0000256" key="4">
    <source>
        <dbReference type="ARBA" id="ARBA00022884"/>
    </source>
</evidence>
<evidence type="ECO:0000256" key="5">
    <source>
        <dbReference type="PROSITE-ProRule" id="PRU00266"/>
    </source>
</evidence>
<evidence type="ECO:0000313" key="9">
    <source>
        <dbReference type="EMBL" id="CDO56934.1"/>
    </source>
</evidence>
<dbReference type="EMBL" id="CCBN010000017">
    <property type="protein sequence ID" value="CDO56934.1"/>
    <property type="molecule type" value="Genomic_DNA"/>
</dbReference>
<dbReference type="PANTHER" id="PTHR11207:SF0">
    <property type="entry name" value="RIBONUCLEASE 3"/>
    <property type="match status" value="1"/>
</dbReference>
<dbReference type="GO" id="GO:0006369">
    <property type="term" value="P:termination of RNA polymerase II transcription"/>
    <property type="evidence" value="ECO:0007669"/>
    <property type="project" value="TreeGrafter"/>
</dbReference>
<keyword evidence="2" id="KW-0255">Endonuclease</keyword>
<dbReference type="SMART" id="SM00535">
    <property type="entry name" value="RIBOc"/>
    <property type="match status" value="1"/>
</dbReference>
<proteinExistence type="predicted"/>
<dbReference type="CDD" id="cd00593">
    <property type="entry name" value="RIBOc"/>
    <property type="match status" value="1"/>
</dbReference>
<organism evidence="9 10">
    <name type="scientific">Geotrichum candidum</name>
    <name type="common">Oospora lactis</name>
    <name type="synonym">Dipodascus geotrichum</name>
    <dbReference type="NCBI Taxonomy" id="1173061"/>
    <lineage>
        <taxon>Eukaryota</taxon>
        <taxon>Fungi</taxon>
        <taxon>Dikarya</taxon>
        <taxon>Ascomycota</taxon>
        <taxon>Saccharomycotina</taxon>
        <taxon>Dipodascomycetes</taxon>
        <taxon>Dipodascales</taxon>
        <taxon>Dipodascaceae</taxon>
        <taxon>Geotrichum</taxon>
    </lineage>
</organism>
<dbReference type="AlphaFoldDB" id="A0A0J9XHP0"/>
<evidence type="ECO:0000256" key="3">
    <source>
        <dbReference type="ARBA" id="ARBA00022801"/>
    </source>
</evidence>
<dbReference type="SMART" id="SM00358">
    <property type="entry name" value="DSRM"/>
    <property type="match status" value="2"/>
</dbReference>